<keyword evidence="4" id="KW-0998">Cell outer membrane</keyword>
<dbReference type="Proteomes" id="UP000671879">
    <property type="component" value="Chromosome"/>
</dbReference>
<name>A0A9Q7EY54_9BACT</name>
<protein>
    <submittedName>
        <fullName evidence="5">Prepilin-type N-terminal cleavage/methylation domain-containing protein</fullName>
    </submittedName>
</protein>
<evidence type="ECO:0000256" key="1">
    <source>
        <dbReference type="ARBA" id="ARBA00004203"/>
    </source>
</evidence>
<keyword evidence="6" id="KW-1185">Reference proteome</keyword>
<evidence type="ECO:0000256" key="2">
    <source>
        <dbReference type="ARBA" id="ARBA00004418"/>
    </source>
</evidence>
<sequence length="137" mass="14744">MRAGRGFTFVELLVTVALLAVLAGLVLPRLVAPEPDAALELKRLLTDGALRAQKEGETLFLRGEGASAVLYGPAAEGPGRELGRYPLGRWTVAFVPERLLIFSDGSFSPSKIVLKRGEEGRSFNVTVTGQVLEVKRP</sequence>
<keyword evidence="4" id="KW-0472">Membrane</keyword>
<proteinExistence type="predicted"/>
<dbReference type="KEGG" id="aram:KAR29_04315"/>
<evidence type="ECO:0000313" key="5">
    <source>
        <dbReference type="EMBL" id="QTX33130.1"/>
    </source>
</evidence>
<dbReference type="SUPFAM" id="SSF54523">
    <property type="entry name" value="Pili subunits"/>
    <property type="match status" value="1"/>
</dbReference>
<keyword evidence="3" id="KW-0574">Periplasm</keyword>
<dbReference type="InterPro" id="IPR045584">
    <property type="entry name" value="Pilin-like"/>
</dbReference>
<dbReference type="AlphaFoldDB" id="A0A9Q7EY54"/>
<dbReference type="NCBIfam" id="TIGR02532">
    <property type="entry name" value="IV_pilin_GFxxxE"/>
    <property type="match status" value="1"/>
</dbReference>
<dbReference type="Pfam" id="PF07963">
    <property type="entry name" value="N_methyl"/>
    <property type="match status" value="1"/>
</dbReference>
<evidence type="ECO:0000256" key="3">
    <source>
        <dbReference type="ARBA" id="ARBA00022764"/>
    </source>
</evidence>
<dbReference type="GO" id="GO:0042597">
    <property type="term" value="C:periplasmic space"/>
    <property type="evidence" value="ECO:0007669"/>
    <property type="project" value="UniProtKB-SubCell"/>
</dbReference>
<evidence type="ECO:0000313" key="6">
    <source>
        <dbReference type="Proteomes" id="UP000671879"/>
    </source>
</evidence>
<accession>A0A9Q7EY54</accession>
<gene>
    <name evidence="5" type="ORF">KAR29_04315</name>
</gene>
<evidence type="ECO:0000256" key="4">
    <source>
        <dbReference type="ARBA" id="ARBA00023237"/>
    </source>
</evidence>
<comment type="subcellular location">
    <subcellularLocation>
        <location evidence="1">Cell outer membrane</location>
        <topology evidence="1">Single-pass membrane protein</topology>
    </subcellularLocation>
    <subcellularLocation>
        <location evidence="2">Periplasm</location>
    </subcellularLocation>
</comment>
<dbReference type="RefSeq" id="WP_274374405.1">
    <property type="nucleotide sequence ID" value="NZ_CP072943.1"/>
</dbReference>
<organism evidence="5 6">
    <name type="scientific">Aminithiophilus ramosus</name>
    <dbReference type="NCBI Taxonomy" id="3029084"/>
    <lineage>
        <taxon>Bacteria</taxon>
        <taxon>Thermotogati</taxon>
        <taxon>Synergistota</taxon>
        <taxon>Synergistia</taxon>
        <taxon>Synergistales</taxon>
        <taxon>Aminithiophilaceae</taxon>
        <taxon>Aminithiophilus</taxon>
    </lineage>
</organism>
<dbReference type="EMBL" id="CP072943">
    <property type="protein sequence ID" value="QTX33130.1"/>
    <property type="molecule type" value="Genomic_DNA"/>
</dbReference>
<dbReference type="GO" id="GO:0009279">
    <property type="term" value="C:cell outer membrane"/>
    <property type="evidence" value="ECO:0007669"/>
    <property type="project" value="UniProtKB-SubCell"/>
</dbReference>
<dbReference type="InterPro" id="IPR012902">
    <property type="entry name" value="N_methyl_site"/>
</dbReference>
<reference evidence="6" key="1">
    <citation type="submission" date="2021-04" db="EMBL/GenBank/DDBJ databases">
        <title>A novel Synergistetes isolate from a pyrite-forming mixed culture.</title>
        <authorList>
            <person name="Bunk B."/>
            <person name="Sproer C."/>
            <person name="Spring S."/>
            <person name="Pester M."/>
        </authorList>
    </citation>
    <scope>NUCLEOTIDE SEQUENCE [LARGE SCALE GENOMIC DNA]</scope>
    <source>
        <strain evidence="6">J.5.4.2-T.3.5.2</strain>
    </source>
</reference>